<dbReference type="SUPFAM" id="SSF54909">
    <property type="entry name" value="Dimeric alpha+beta barrel"/>
    <property type="match status" value="1"/>
</dbReference>
<feature type="domain" description="YCII-related" evidence="2">
    <location>
        <begin position="1"/>
        <end position="84"/>
    </location>
</feature>
<dbReference type="InterPro" id="IPR051807">
    <property type="entry name" value="Sec-metab_biosynth-assoc"/>
</dbReference>
<evidence type="ECO:0000313" key="3">
    <source>
        <dbReference type="EMBL" id="QDO99546.1"/>
    </source>
</evidence>
<evidence type="ECO:0000259" key="2">
    <source>
        <dbReference type="Pfam" id="PF03795"/>
    </source>
</evidence>
<dbReference type="PANTHER" id="PTHR33606:SF3">
    <property type="entry name" value="PROTEIN YCII"/>
    <property type="match status" value="1"/>
</dbReference>
<proteinExistence type="inferred from homology"/>
<dbReference type="AlphaFoldDB" id="A0A516H6Z8"/>
<dbReference type="KEGG" id="fer:FNB15_20770"/>
<gene>
    <name evidence="3" type="ORF">FNB15_20770</name>
</gene>
<dbReference type="Pfam" id="PF03795">
    <property type="entry name" value="YCII"/>
    <property type="match status" value="1"/>
</dbReference>
<dbReference type="InterPro" id="IPR011008">
    <property type="entry name" value="Dimeric_a/b-barrel"/>
</dbReference>
<sequence>MPFIIYAKDKPNSPLRARHRGAHLAFVATCREVFLYGGPMLDEGGKVVGSLMVLDLPDRKALDAHMARDPYFAQGIFASVEIFESRQIVPEVTPGSLDAELAKQRAAEAAQ</sequence>
<accession>A0A516H6Z8</accession>
<comment type="similarity">
    <text evidence="1">Belongs to the YciI family.</text>
</comment>
<organism evidence="3 4">
    <name type="scientific">Ferrovibrio terrae</name>
    <dbReference type="NCBI Taxonomy" id="2594003"/>
    <lineage>
        <taxon>Bacteria</taxon>
        <taxon>Pseudomonadati</taxon>
        <taxon>Pseudomonadota</taxon>
        <taxon>Alphaproteobacteria</taxon>
        <taxon>Rhodospirillales</taxon>
        <taxon>Rhodospirillaceae</taxon>
        <taxon>Ferrovibrio</taxon>
    </lineage>
</organism>
<dbReference type="RefSeq" id="WP_144258542.1">
    <property type="nucleotide sequence ID" value="NZ_CP041636.1"/>
</dbReference>
<dbReference type="Proteomes" id="UP000317496">
    <property type="component" value="Chromosome"/>
</dbReference>
<evidence type="ECO:0000313" key="4">
    <source>
        <dbReference type="Proteomes" id="UP000317496"/>
    </source>
</evidence>
<dbReference type="PANTHER" id="PTHR33606">
    <property type="entry name" value="PROTEIN YCII"/>
    <property type="match status" value="1"/>
</dbReference>
<reference evidence="3 4" key="1">
    <citation type="submission" date="2019-07" db="EMBL/GenBank/DDBJ databases">
        <title>Genome sequencing for Ferrovibrio sp. K5.</title>
        <authorList>
            <person name="Park S.-J."/>
        </authorList>
    </citation>
    <scope>NUCLEOTIDE SEQUENCE [LARGE SCALE GENOMIC DNA]</scope>
    <source>
        <strain evidence="3 4">K5</strain>
    </source>
</reference>
<evidence type="ECO:0000256" key="1">
    <source>
        <dbReference type="ARBA" id="ARBA00007689"/>
    </source>
</evidence>
<dbReference type="OrthoDB" id="2293521at2"/>
<protein>
    <submittedName>
        <fullName evidence="3">YciI family protein</fullName>
    </submittedName>
</protein>
<dbReference type="EMBL" id="CP041636">
    <property type="protein sequence ID" value="QDO99546.1"/>
    <property type="molecule type" value="Genomic_DNA"/>
</dbReference>
<keyword evidence="4" id="KW-1185">Reference proteome</keyword>
<dbReference type="Gene3D" id="3.30.70.1060">
    <property type="entry name" value="Dimeric alpha+beta barrel"/>
    <property type="match status" value="1"/>
</dbReference>
<dbReference type="InterPro" id="IPR005545">
    <property type="entry name" value="YCII"/>
</dbReference>
<name>A0A516H6Z8_9PROT</name>